<evidence type="ECO:0000256" key="8">
    <source>
        <dbReference type="ARBA" id="ARBA00049244"/>
    </source>
</evidence>
<dbReference type="RefSeq" id="WP_161819462.1">
    <property type="nucleotide sequence ID" value="NZ_JAACJS010000015.1"/>
</dbReference>
<dbReference type="SUPFAM" id="SSF52540">
    <property type="entry name" value="P-loop containing nucleoside triphosphate hydrolases"/>
    <property type="match status" value="1"/>
</dbReference>
<comment type="catalytic activity">
    <reaction evidence="8">
        <text>DNA(n) + a 2'-deoxyribonucleoside 5'-triphosphate = DNA(n+1) + diphosphate</text>
        <dbReference type="Rhea" id="RHEA:22508"/>
        <dbReference type="Rhea" id="RHEA-COMP:17339"/>
        <dbReference type="Rhea" id="RHEA-COMP:17340"/>
        <dbReference type="ChEBI" id="CHEBI:33019"/>
        <dbReference type="ChEBI" id="CHEBI:61560"/>
        <dbReference type="ChEBI" id="CHEBI:173112"/>
        <dbReference type="EC" id="2.7.7.7"/>
    </reaction>
</comment>
<dbReference type="PANTHER" id="PTHR34388:SF1">
    <property type="entry name" value="DNA POLYMERASE III SUBUNIT DELTA"/>
    <property type="match status" value="1"/>
</dbReference>
<evidence type="ECO:0000256" key="1">
    <source>
        <dbReference type="ARBA" id="ARBA00012417"/>
    </source>
</evidence>
<dbReference type="NCBIfam" id="TIGR01128">
    <property type="entry name" value="holA"/>
    <property type="match status" value="1"/>
</dbReference>
<dbReference type="InterPro" id="IPR005790">
    <property type="entry name" value="DNA_polIII_delta"/>
</dbReference>
<dbReference type="Gene3D" id="1.20.272.10">
    <property type="match status" value="1"/>
</dbReference>
<feature type="domain" description="DNA polymerase III delta N-terminal" evidence="9">
    <location>
        <begin position="19"/>
        <end position="133"/>
    </location>
</feature>
<name>A0ABX0A1Y4_9BACT</name>
<feature type="domain" description="DNA polymerase III delta subunit-like C-terminal" evidence="10">
    <location>
        <begin position="209"/>
        <end position="304"/>
    </location>
</feature>
<accession>A0ABX0A1Y4</accession>
<evidence type="ECO:0000256" key="3">
    <source>
        <dbReference type="ARBA" id="ARBA00022679"/>
    </source>
</evidence>
<keyword evidence="5" id="KW-0235">DNA replication</keyword>
<organism evidence="11 12">
    <name type="scientific">Sediminibacterium roseum</name>
    <dbReference type="NCBI Taxonomy" id="1978412"/>
    <lineage>
        <taxon>Bacteria</taxon>
        <taxon>Pseudomonadati</taxon>
        <taxon>Bacteroidota</taxon>
        <taxon>Chitinophagia</taxon>
        <taxon>Chitinophagales</taxon>
        <taxon>Chitinophagaceae</taxon>
        <taxon>Sediminibacterium</taxon>
    </lineage>
</organism>
<keyword evidence="4 11" id="KW-0548">Nucleotidyltransferase</keyword>
<dbReference type="InterPro" id="IPR048466">
    <property type="entry name" value="DNA_pol3_delta-like_C"/>
</dbReference>
<dbReference type="CDD" id="cd18138">
    <property type="entry name" value="HLD_clamp_pol_III_delta"/>
    <property type="match status" value="1"/>
</dbReference>
<keyword evidence="12" id="KW-1185">Reference proteome</keyword>
<keyword evidence="6" id="KW-0239">DNA-directed DNA polymerase</keyword>
<dbReference type="SUPFAM" id="SSF48019">
    <property type="entry name" value="post-AAA+ oligomerization domain-like"/>
    <property type="match status" value="1"/>
</dbReference>
<comment type="caution">
    <text evidence="11">The sequence shown here is derived from an EMBL/GenBank/DDBJ whole genome shotgun (WGS) entry which is preliminary data.</text>
</comment>
<dbReference type="EMBL" id="JAACJS010000015">
    <property type="protein sequence ID" value="NCI51171.1"/>
    <property type="molecule type" value="Genomic_DNA"/>
</dbReference>
<comment type="similarity">
    <text evidence="7">Belongs to the DNA polymerase HolA subunit family.</text>
</comment>
<dbReference type="PANTHER" id="PTHR34388">
    <property type="entry name" value="DNA POLYMERASE III SUBUNIT DELTA"/>
    <property type="match status" value="1"/>
</dbReference>
<dbReference type="Gene3D" id="3.40.50.300">
    <property type="entry name" value="P-loop containing nucleotide triphosphate hydrolases"/>
    <property type="match status" value="1"/>
</dbReference>
<gene>
    <name evidence="11" type="primary">holA</name>
    <name evidence="11" type="ORF">GWC95_14660</name>
</gene>
<evidence type="ECO:0000256" key="4">
    <source>
        <dbReference type="ARBA" id="ARBA00022695"/>
    </source>
</evidence>
<evidence type="ECO:0000259" key="9">
    <source>
        <dbReference type="Pfam" id="PF06144"/>
    </source>
</evidence>
<dbReference type="InterPro" id="IPR027417">
    <property type="entry name" value="P-loop_NTPase"/>
</dbReference>
<proteinExistence type="inferred from homology"/>
<evidence type="ECO:0000313" key="11">
    <source>
        <dbReference type="EMBL" id="NCI51171.1"/>
    </source>
</evidence>
<dbReference type="InterPro" id="IPR008921">
    <property type="entry name" value="DNA_pol3_clamp-load_cplx_C"/>
</dbReference>
<dbReference type="Pfam" id="PF21694">
    <property type="entry name" value="DNA_pol3_delta_C"/>
    <property type="match status" value="1"/>
</dbReference>
<dbReference type="EC" id="2.7.7.7" evidence="1"/>
<evidence type="ECO:0000256" key="6">
    <source>
        <dbReference type="ARBA" id="ARBA00022932"/>
    </source>
</evidence>
<reference evidence="11 12" key="1">
    <citation type="submission" date="2020-01" db="EMBL/GenBank/DDBJ databases">
        <title>Genome analysis.</title>
        <authorList>
            <person name="Wu S."/>
            <person name="Wang G."/>
        </authorList>
    </citation>
    <scope>NUCLEOTIDE SEQUENCE [LARGE SCALE GENOMIC DNA]</scope>
    <source>
        <strain evidence="11 12">SYL130</strain>
    </source>
</reference>
<evidence type="ECO:0000256" key="5">
    <source>
        <dbReference type="ARBA" id="ARBA00022705"/>
    </source>
</evidence>
<evidence type="ECO:0000256" key="7">
    <source>
        <dbReference type="ARBA" id="ARBA00034754"/>
    </source>
</evidence>
<dbReference type="GO" id="GO:0003887">
    <property type="term" value="F:DNA-directed DNA polymerase activity"/>
    <property type="evidence" value="ECO:0007669"/>
    <property type="project" value="UniProtKB-EC"/>
</dbReference>
<sequence length="332" mass="37753">MSAEKIITEWKKGIFKPIYWLEGEESFFIDQVVSHAEHHILNEAEAGFNLTIFYGKDAEWAAVVNACMRYPMFAERQVVLLKEAQQMRDIEKLEGYIENPTPSTVFVVSYKEKKVDGRSKLSKLLKQKGEMLTTKKMYESQLPEWAGQMVQQHGLSISPKALHLLVDHIGNDLSRIQNEIEKLAVNLGARKNITEDDIENYIGVSKEFNVFELQAAIAQKDLAKAIRIIRYFEANPKAGPIQMILPALYNFFSKVYMIYSVPNPDEKAVASALGVNPYFVRDYLSAARKYDYSGVERILLLLHQYNLRSVGVHDGGTSDAGLMKEMTVKMMA</sequence>
<dbReference type="Pfam" id="PF06144">
    <property type="entry name" value="DNA_pol3_delta"/>
    <property type="match status" value="1"/>
</dbReference>
<protein>
    <recommendedName>
        <fullName evidence="2">DNA polymerase III subunit delta</fullName>
        <ecNumber evidence="1">2.7.7.7</ecNumber>
    </recommendedName>
</protein>
<dbReference type="Proteomes" id="UP000753802">
    <property type="component" value="Unassembled WGS sequence"/>
</dbReference>
<evidence type="ECO:0000256" key="2">
    <source>
        <dbReference type="ARBA" id="ARBA00017703"/>
    </source>
</evidence>
<dbReference type="Gene3D" id="1.10.8.60">
    <property type="match status" value="1"/>
</dbReference>
<dbReference type="InterPro" id="IPR010372">
    <property type="entry name" value="DNA_pol3_delta_N"/>
</dbReference>
<evidence type="ECO:0000313" key="12">
    <source>
        <dbReference type="Proteomes" id="UP000753802"/>
    </source>
</evidence>
<keyword evidence="3 11" id="KW-0808">Transferase</keyword>
<evidence type="ECO:0000259" key="10">
    <source>
        <dbReference type="Pfam" id="PF21694"/>
    </source>
</evidence>